<comment type="catalytic activity">
    <reaction evidence="1 11">
        <text>Release of the N-terminal residue from a tripeptide.</text>
        <dbReference type="EC" id="3.4.11.4"/>
    </reaction>
</comment>
<accession>A0A917M3M7</accession>
<dbReference type="Pfam" id="PF01546">
    <property type="entry name" value="Peptidase_M20"/>
    <property type="match status" value="1"/>
</dbReference>
<feature type="binding site" evidence="11 13">
    <location>
        <position position="199"/>
    </location>
    <ligand>
        <name>Zn(2+)</name>
        <dbReference type="ChEBI" id="CHEBI:29105"/>
        <label>1</label>
    </ligand>
</feature>
<keyword evidence="7 11" id="KW-0479">Metal-binding</keyword>
<proteinExistence type="inferred from homology"/>
<dbReference type="SUPFAM" id="SSF55031">
    <property type="entry name" value="Bacterial exopeptidase dimerisation domain"/>
    <property type="match status" value="1"/>
</dbReference>
<keyword evidence="4 11" id="KW-0031">Aminopeptidase</keyword>
<dbReference type="Gene3D" id="3.40.630.10">
    <property type="entry name" value="Zn peptidases"/>
    <property type="match status" value="1"/>
</dbReference>
<dbReference type="PROSITE" id="PS00758">
    <property type="entry name" value="ARGE_DAPE_CPG2_1"/>
    <property type="match status" value="1"/>
</dbReference>
<dbReference type="InterPro" id="IPR036264">
    <property type="entry name" value="Bact_exopeptidase_dim_dom"/>
</dbReference>
<dbReference type="Proteomes" id="UP000600247">
    <property type="component" value="Unassembled WGS sequence"/>
</dbReference>
<reference evidence="15 16" key="1">
    <citation type="journal article" date="2014" name="Int. J. Syst. Evol. Microbiol.">
        <title>Complete genome sequence of Corynebacterium casei LMG S-19264T (=DSM 44701T), isolated from a smear-ripened cheese.</title>
        <authorList>
            <consortium name="US DOE Joint Genome Institute (JGI-PGF)"/>
            <person name="Walter F."/>
            <person name="Albersmeier A."/>
            <person name="Kalinowski J."/>
            <person name="Ruckert C."/>
        </authorList>
    </citation>
    <scope>NUCLEOTIDE SEQUENCE [LARGE SCALE GENOMIC DNA]</scope>
    <source>
        <strain evidence="15 16">CGMCC 1.15286</strain>
    </source>
</reference>
<feature type="binding site" evidence="11 13">
    <location>
        <position position="142"/>
    </location>
    <ligand>
        <name>Zn(2+)</name>
        <dbReference type="ChEBI" id="CHEBI:29105"/>
        <label>1</label>
    </ligand>
</feature>
<evidence type="ECO:0000256" key="13">
    <source>
        <dbReference type="PIRSR" id="PIRSR037215-2"/>
    </source>
</evidence>
<dbReference type="PANTHER" id="PTHR42994:SF1">
    <property type="entry name" value="PEPTIDASE T"/>
    <property type="match status" value="1"/>
</dbReference>
<dbReference type="PIRSF" id="PIRSF037215">
    <property type="entry name" value="Peptidase_M20B"/>
    <property type="match status" value="1"/>
</dbReference>
<dbReference type="Pfam" id="PF07687">
    <property type="entry name" value="M20_dimer"/>
    <property type="match status" value="1"/>
</dbReference>
<comment type="caution">
    <text evidence="15">The sequence shown here is derived from an EMBL/GenBank/DDBJ whole genome shotgun (WGS) entry which is preliminary data.</text>
</comment>
<organism evidence="15 16">
    <name type="scientific">Paenibacillus radicis</name>
    <name type="common">ex Gao et al. 2016</name>
    <dbReference type="NCBI Taxonomy" id="1737354"/>
    <lineage>
        <taxon>Bacteria</taxon>
        <taxon>Bacillati</taxon>
        <taxon>Bacillota</taxon>
        <taxon>Bacilli</taxon>
        <taxon>Bacillales</taxon>
        <taxon>Paenibacillaceae</taxon>
        <taxon>Paenibacillus</taxon>
    </lineage>
</organism>
<keyword evidence="6 11" id="KW-0645">Protease</keyword>
<keyword evidence="16" id="KW-1185">Reference proteome</keyword>
<dbReference type="NCBIfam" id="NF009920">
    <property type="entry name" value="PRK13381.1"/>
    <property type="match status" value="1"/>
</dbReference>
<dbReference type="GO" id="GO:0005829">
    <property type="term" value="C:cytosol"/>
    <property type="evidence" value="ECO:0007669"/>
    <property type="project" value="TreeGrafter"/>
</dbReference>
<dbReference type="PANTHER" id="PTHR42994">
    <property type="entry name" value="PEPTIDASE T"/>
    <property type="match status" value="1"/>
</dbReference>
<dbReference type="FunFam" id="3.30.70.360:FF:000002">
    <property type="entry name" value="Peptidase T"/>
    <property type="match status" value="1"/>
</dbReference>
<dbReference type="GO" id="GO:0045148">
    <property type="term" value="F:tripeptide aminopeptidase activity"/>
    <property type="evidence" value="ECO:0007669"/>
    <property type="project" value="UniProtKB-UniRule"/>
</dbReference>
<feature type="binding site" evidence="11 13">
    <location>
        <position position="142"/>
    </location>
    <ligand>
        <name>Zn(2+)</name>
        <dbReference type="ChEBI" id="CHEBI:29105"/>
        <label>2</label>
    </ligand>
</feature>
<keyword evidence="10 11" id="KW-0482">Metalloprotease</keyword>
<dbReference type="RefSeq" id="WP_188890140.1">
    <property type="nucleotide sequence ID" value="NZ_BMHY01000005.1"/>
</dbReference>
<dbReference type="NCBIfam" id="NF003976">
    <property type="entry name" value="PRK05469.1"/>
    <property type="match status" value="1"/>
</dbReference>
<comment type="function">
    <text evidence="11">Cleaves the N-terminal amino acid of tripeptides.</text>
</comment>
<keyword evidence="8 11" id="KW-0378">Hydrolase</keyword>
<keyword evidence="9 11" id="KW-0862">Zinc</keyword>
<evidence type="ECO:0000256" key="11">
    <source>
        <dbReference type="HAMAP-Rule" id="MF_00550"/>
    </source>
</evidence>
<dbReference type="GO" id="GO:0006508">
    <property type="term" value="P:proteolysis"/>
    <property type="evidence" value="ECO:0007669"/>
    <property type="project" value="UniProtKB-UniRule"/>
</dbReference>
<dbReference type="GO" id="GO:0008237">
    <property type="term" value="F:metallopeptidase activity"/>
    <property type="evidence" value="ECO:0007669"/>
    <property type="project" value="UniProtKB-KW"/>
</dbReference>
<feature type="binding site" evidence="11 13">
    <location>
        <position position="177"/>
    </location>
    <ligand>
        <name>Zn(2+)</name>
        <dbReference type="ChEBI" id="CHEBI:29105"/>
        <label>2</label>
    </ligand>
</feature>
<dbReference type="NCBIfam" id="TIGR01882">
    <property type="entry name" value="peptidase-T"/>
    <property type="match status" value="1"/>
</dbReference>
<feature type="binding site" evidence="11 13">
    <location>
        <position position="79"/>
    </location>
    <ligand>
        <name>Zn(2+)</name>
        <dbReference type="ChEBI" id="CHEBI:29105"/>
        <label>1</label>
    </ligand>
</feature>
<dbReference type="InterPro" id="IPR011650">
    <property type="entry name" value="Peptidase_M20_dimer"/>
</dbReference>
<keyword evidence="5 11" id="KW-0963">Cytoplasm</keyword>
<dbReference type="HAMAP" id="MF_00550">
    <property type="entry name" value="Aminopeptidase_M20"/>
    <property type="match status" value="1"/>
</dbReference>
<sequence length="412" mass="45484">MKEEIIKRLTSYVIVDTQSDAESETCPTTPGQLVLANQLVDELKAIGMEDVTIDDNGYVMATLPSNTDKQVATIGFLAHVDTATDFTGTNVKPQIIDNYDGKDIVLNEALGVTLSTREFPELSGYKGHTLMTTDGTTLLGADNKAGIAEIMTAMAYLIQHPEIKHGKVRVAFTPDEEIGRGPHRFDVAAFGARYAYTVDGGPLGELEYESFNAAGVKITCKGTNVHPGTAKGKMVNSIKIAMELQRRLPAEETPELTEGYEGFYHLLSMQGDVELTKLSYIVRDHDKQKFEARKAFLSSVVADLQAIYGANSIVLEMNDQYYNMRDKIEPVIHIVELAREAMESLGIKPIIKPIRGGTDGSQLSYMGLPTPNIFTGGENYHGKYEYVSIDNMEKAVNVIIEIVKRFEQQEQQ</sequence>
<evidence type="ECO:0000256" key="12">
    <source>
        <dbReference type="PIRSR" id="PIRSR037215-1"/>
    </source>
</evidence>
<evidence type="ECO:0000256" key="8">
    <source>
        <dbReference type="ARBA" id="ARBA00022801"/>
    </source>
</evidence>
<evidence type="ECO:0000256" key="4">
    <source>
        <dbReference type="ARBA" id="ARBA00022438"/>
    </source>
</evidence>
<dbReference type="PROSITE" id="PS00759">
    <property type="entry name" value="ARGE_DAPE_CPG2_2"/>
    <property type="match status" value="1"/>
</dbReference>
<dbReference type="InterPro" id="IPR002933">
    <property type="entry name" value="Peptidase_M20"/>
</dbReference>
<dbReference type="SUPFAM" id="SSF53187">
    <property type="entry name" value="Zn-dependent exopeptidases"/>
    <property type="match status" value="1"/>
</dbReference>
<evidence type="ECO:0000256" key="10">
    <source>
        <dbReference type="ARBA" id="ARBA00023049"/>
    </source>
</evidence>
<protein>
    <recommendedName>
        <fullName evidence="11">Peptidase T</fullName>
        <ecNumber evidence="11">3.4.11.4</ecNumber>
    </recommendedName>
    <alternativeName>
        <fullName evidence="11">Aminotripeptidase</fullName>
        <shortName evidence="11">Tripeptidase</shortName>
    </alternativeName>
    <alternativeName>
        <fullName evidence="11">Tripeptide aminopeptidase</fullName>
    </alternativeName>
</protein>
<evidence type="ECO:0000256" key="9">
    <source>
        <dbReference type="ARBA" id="ARBA00022833"/>
    </source>
</evidence>
<dbReference type="InterPro" id="IPR010161">
    <property type="entry name" value="Peptidase_M20B"/>
</dbReference>
<evidence type="ECO:0000256" key="1">
    <source>
        <dbReference type="ARBA" id="ARBA00000870"/>
    </source>
</evidence>
<feature type="active site" description="Proton acceptor" evidence="11 12">
    <location>
        <position position="176"/>
    </location>
</feature>
<dbReference type="CDD" id="cd03892">
    <property type="entry name" value="M20_peptT"/>
    <property type="match status" value="1"/>
</dbReference>
<dbReference type="Gene3D" id="3.30.70.360">
    <property type="match status" value="1"/>
</dbReference>
<evidence type="ECO:0000313" key="16">
    <source>
        <dbReference type="Proteomes" id="UP000600247"/>
    </source>
</evidence>
<dbReference type="EC" id="3.4.11.4" evidence="11"/>
<evidence type="ECO:0000256" key="3">
    <source>
        <dbReference type="ARBA" id="ARBA00009692"/>
    </source>
</evidence>
<evidence type="ECO:0000256" key="2">
    <source>
        <dbReference type="ARBA" id="ARBA00004496"/>
    </source>
</evidence>
<comment type="subcellular location">
    <subcellularLocation>
        <location evidence="2 11">Cytoplasm</location>
    </subcellularLocation>
</comment>
<feature type="domain" description="Peptidase M20 dimerisation" evidence="14">
    <location>
        <begin position="208"/>
        <end position="308"/>
    </location>
</feature>
<feature type="binding site" evidence="11 13">
    <location>
        <position position="381"/>
    </location>
    <ligand>
        <name>Zn(2+)</name>
        <dbReference type="ChEBI" id="CHEBI:29105"/>
        <label>2</label>
    </ligand>
</feature>
<evidence type="ECO:0000313" key="15">
    <source>
        <dbReference type="EMBL" id="GGG73203.1"/>
    </source>
</evidence>
<dbReference type="AlphaFoldDB" id="A0A917M3M7"/>
<dbReference type="GO" id="GO:0008270">
    <property type="term" value="F:zinc ion binding"/>
    <property type="evidence" value="ECO:0007669"/>
    <property type="project" value="UniProtKB-UniRule"/>
</dbReference>
<comment type="cofactor">
    <cofactor evidence="11 13">
        <name>Zn(2+)</name>
        <dbReference type="ChEBI" id="CHEBI:29105"/>
    </cofactor>
    <text evidence="11 13">Binds 2 Zn(2+) ions per subunit.</text>
</comment>
<evidence type="ECO:0000256" key="5">
    <source>
        <dbReference type="ARBA" id="ARBA00022490"/>
    </source>
</evidence>
<dbReference type="InterPro" id="IPR001261">
    <property type="entry name" value="ArgE/DapE_CS"/>
</dbReference>
<comment type="similarity">
    <text evidence="3 11">Belongs to the peptidase M20B family.</text>
</comment>
<feature type="active site" evidence="11 12">
    <location>
        <position position="81"/>
    </location>
</feature>
<gene>
    <name evidence="11 15" type="primary">pepT</name>
    <name evidence="15" type="ORF">GCM10010918_31540</name>
</gene>
<evidence type="ECO:0000259" key="14">
    <source>
        <dbReference type="Pfam" id="PF07687"/>
    </source>
</evidence>
<dbReference type="GO" id="GO:0043171">
    <property type="term" value="P:peptide catabolic process"/>
    <property type="evidence" value="ECO:0007669"/>
    <property type="project" value="UniProtKB-UniRule"/>
</dbReference>
<evidence type="ECO:0000256" key="7">
    <source>
        <dbReference type="ARBA" id="ARBA00022723"/>
    </source>
</evidence>
<dbReference type="EMBL" id="BMHY01000005">
    <property type="protein sequence ID" value="GGG73203.1"/>
    <property type="molecule type" value="Genomic_DNA"/>
</dbReference>
<evidence type="ECO:0000256" key="6">
    <source>
        <dbReference type="ARBA" id="ARBA00022670"/>
    </source>
</evidence>
<name>A0A917M3M7_9BACL</name>